<sequence length="656" mass="70521">MSDSVPRGSSRPGCPDPPEPSGSVSPHTGLVRADWETSADNLLDAVRPYASASFARISLPGAPSWAGPDSDALEGFARTFLLAALRIAGAQGDPAIAGPLLDRYARGLAAGADQRHADAWPRIDADGCQQIVESASIAIALQLTRPWLWDNLPAAAHDHIVQWLGGIVGRQTPRSNWVLFRTVVEEFLAIVGGPHRHDEIVDGLHAIARWQLDDGWYTDGEGRRVDHYNGWALHLYPLLWTDLAASGPRSALAAELRERYRARLRAFLADYVQLIGGDGAPLHQGRSLTYRLATAASLWTGALFDATPLAPGLTRRAASGILRYFTDRGAPDDAGLLRLGWLRPFRGTIQPYSGPASPYWASKGFLGLLLPPSHPVWVEEEQPLPVERRDVLHALPGPNWLVQATHADGIVRVHNHGSDGVARGSTTDNPHYARLCFTTVTAPRSVPTGPVADASITVTDPDGTQTGWGRIQPLGAQVTDGVGHAASWHSPAPGVRIESHALAFGRYEVRLHAVRAPRGWLVRDSGYNLSGTGTATVHRGKRWTSASDRAGRCTAVAGLHGYRTSDVDLQEEVDALGGASAVPYLLAQHPGDDRLYASCLVLSGEPLDADAEPPVVLSVVADEVTIELPGGDVWAWRFAPAEQPPTLVPISRSNHR</sequence>
<dbReference type="Proteomes" id="UP000642748">
    <property type="component" value="Unassembled WGS sequence"/>
</dbReference>
<dbReference type="EMBL" id="BONZ01000030">
    <property type="protein sequence ID" value="GIH14908.1"/>
    <property type="molecule type" value="Genomic_DNA"/>
</dbReference>
<dbReference type="Pfam" id="PF10022">
    <property type="entry name" value="DUF2264"/>
    <property type="match status" value="1"/>
</dbReference>
<evidence type="ECO:0000313" key="3">
    <source>
        <dbReference type="EMBL" id="GIH14908.1"/>
    </source>
</evidence>
<name>A0A8J3VR09_9ACTN</name>
<accession>A0A8J3VR09</accession>
<dbReference type="PANTHER" id="PTHR35339">
    <property type="entry name" value="LINALOOL DEHYDRATASE_ISOMERASE DOMAIN-CONTAINING PROTEIN"/>
    <property type="match status" value="1"/>
</dbReference>
<feature type="domain" description="DUF2264" evidence="2">
    <location>
        <begin position="32"/>
        <end position="384"/>
    </location>
</feature>
<evidence type="ECO:0000259" key="2">
    <source>
        <dbReference type="Pfam" id="PF10022"/>
    </source>
</evidence>
<organism evidence="3 4">
    <name type="scientific">Rugosimonospora africana</name>
    <dbReference type="NCBI Taxonomy" id="556532"/>
    <lineage>
        <taxon>Bacteria</taxon>
        <taxon>Bacillati</taxon>
        <taxon>Actinomycetota</taxon>
        <taxon>Actinomycetes</taxon>
        <taxon>Micromonosporales</taxon>
        <taxon>Micromonosporaceae</taxon>
        <taxon>Rugosimonospora</taxon>
    </lineage>
</organism>
<evidence type="ECO:0000313" key="4">
    <source>
        <dbReference type="Proteomes" id="UP000642748"/>
    </source>
</evidence>
<dbReference type="InterPro" id="IPR016624">
    <property type="entry name" value="UCP014753"/>
</dbReference>
<dbReference type="PANTHER" id="PTHR35339:SF4">
    <property type="entry name" value="LINALOOL DEHYDRATASE_ISOMERASE DOMAIN-CONTAINING PROTEIN"/>
    <property type="match status" value="1"/>
</dbReference>
<dbReference type="AlphaFoldDB" id="A0A8J3VR09"/>
<proteinExistence type="predicted"/>
<evidence type="ECO:0000256" key="1">
    <source>
        <dbReference type="SAM" id="MobiDB-lite"/>
    </source>
</evidence>
<protein>
    <recommendedName>
        <fullName evidence="2">DUF2264 domain-containing protein</fullName>
    </recommendedName>
</protein>
<keyword evidence="4" id="KW-1185">Reference proteome</keyword>
<feature type="region of interest" description="Disordered" evidence="1">
    <location>
        <begin position="1"/>
        <end position="28"/>
    </location>
</feature>
<dbReference type="RefSeq" id="WP_203918557.1">
    <property type="nucleotide sequence ID" value="NZ_BONZ01000030.1"/>
</dbReference>
<comment type="caution">
    <text evidence="3">The sequence shown here is derived from an EMBL/GenBank/DDBJ whole genome shotgun (WGS) entry which is preliminary data.</text>
</comment>
<gene>
    <name evidence="3" type="ORF">Raf01_30800</name>
</gene>
<reference evidence="3" key="1">
    <citation type="submission" date="2021-01" db="EMBL/GenBank/DDBJ databases">
        <title>Whole genome shotgun sequence of Rugosimonospora africana NBRC 104875.</title>
        <authorList>
            <person name="Komaki H."/>
            <person name="Tamura T."/>
        </authorList>
    </citation>
    <scope>NUCLEOTIDE SEQUENCE</scope>
    <source>
        <strain evidence="3">NBRC 104875</strain>
    </source>
</reference>
<dbReference type="InterPro" id="IPR049349">
    <property type="entry name" value="DUF2264_N"/>
</dbReference>